<reference evidence="3" key="1">
    <citation type="submission" date="2023-08" db="EMBL/GenBank/DDBJ databases">
        <title>Functional and genomic diversity of the sorghum phyllosphere microbiome.</title>
        <authorList>
            <person name="Shade A."/>
        </authorList>
    </citation>
    <scope>NUCLEOTIDE SEQUENCE</scope>
    <source>
        <strain evidence="3">SORGH_AS_0974</strain>
    </source>
</reference>
<proteinExistence type="predicted"/>
<evidence type="ECO:0000259" key="1">
    <source>
        <dbReference type="Pfam" id="PF07756"/>
    </source>
</evidence>
<dbReference type="Pfam" id="PF11972">
    <property type="entry name" value="HTH_13"/>
    <property type="match status" value="1"/>
</dbReference>
<dbReference type="AlphaFoldDB" id="A0AAJ2EQV4"/>
<name>A0AAJ2EQV4_9HYPH</name>
<gene>
    <name evidence="3" type="ORF">QE369_000011</name>
</gene>
<evidence type="ECO:0008006" key="5">
    <source>
        <dbReference type="Google" id="ProtNLM"/>
    </source>
</evidence>
<comment type="caution">
    <text evidence="3">The sequence shown here is derived from an EMBL/GenBank/DDBJ whole genome shotgun (WGS) entry which is preliminary data.</text>
</comment>
<sequence length="130" mass="14606">MPSRRHQSWLKTIPVDRRRHPDRETRLLAVAIARGLSAVGKIGIKEHDRLVLARTLFEQKLGERRASSKLPELIVLVMAKPLVSAGMVAKTLEVETQEARRIVTELGLRRRTGGEGFGRAVFPRRLALSP</sequence>
<evidence type="ECO:0000313" key="4">
    <source>
        <dbReference type="Proteomes" id="UP001255601"/>
    </source>
</evidence>
<dbReference type="InterPro" id="IPR021068">
    <property type="entry name" value="HTH_DNA-bd"/>
</dbReference>
<evidence type="ECO:0000313" key="3">
    <source>
        <dbReference type="EMBL" id="MDR6099833.1"/>
    </source>
</evidence>
<accession>A0AAJ2EQV4</accession>
<dbReference type="Proteomes" id="UP001255601">
    <property type="component" value="Unassembled WGS sequence"/>
</dbReference>
<evidence type="ECO:0000259" key="2">
    <source>
        <dbReference type="Pfam" id="PF11972"/>
    </source>
</evidence>
<organism evidence="3 4">
    <name type="scientific">Agrobacterium larrymoorei</name>
    <dbReference type="NCBI Taxonomy" id="160699"/>
    <lineage>
        <taxon>Bacteria</taxon>
        <taxon>Pseudomonadati</taxon>
        <taxon>Pseudomonadota</taxon>
        <taxon>Alphaproteobacteria</taxon>
        <taxon>Hyphomicrobiales</taxon>
        <taxon>Rhizobiaceae</taxon>
        <taxon>Rhizobium/Agrobacterium group</taxon>
        <taxon>Agrobacterium</taxon>
    </lineage>
</organism>
<dbReference type="EMBL" id="JAVIZC010000001">
    <property type="protein sequence ID" value="MDR6099833.1"/>
    <property type="molecule type" value="Genomic_DNA"/>
</dbReference>
<feature type="domain" description="HTH DNA binding" evidence="2">
    <location>
        <begin position="70"/>
        <end position="117"/>
    </location>
</feature>
<dbReference type="InterPro" id="IPR011670">
    <property type="entry name" value="DUF1612"/>
</dbReference>
<feature type="domain" description="DUF1612" evidence="1">
    <location>
        <begin position="10"/>
        <end position="61"/>
    </location>
</feature>
<dbReference type="Pfam" id="PF07756">
    <property type="entry name" value="DUF1612"/>
    <property type="match status" value="1"/>
</dbReference>
<protein>
    <recommendedName>
        <fullName evidence="5">HTH DNA binding domain-containing protein</fullName>
    </recommendedName>
</protein>